<feature type="domain" description="MROH2B-like HEAT-repeats" evidence="4">
    <location>
        <begin position="265"/>
        <end position="880"/>
    </location>
</feature>
<evidence type="ECO:0000259" key="6">
    <source>
        <dbReference type="Pfam" id="PF23227"/>
    </source>
</evidence>
<dbReference type="OrthoDB" id="1884734at2759"/>
<feature type="domain" description="Maestro/Maestro-like HEAT-repeats" evidence="6">
    <location>
        <begin position="1355"/>
        <end position="1631"/>
    </location>
</feature>
<dbReference type="InterPro" id="IPR011989">
    <property type="entry name" value="ARM-like"/>
</dbReference>
<dbReference type="Proteomes" id="UP000625711">
    <property type="component" value="Unassembled WGS sequence"/>
</dbReference>
<evidence type="ECO:0000313" key="8">
    <source>
        <dbReference type="Proteomes" id="UP000625711"/>
    </source>
</evidence>
<feature type="domain" description="Maestro-like HEAT-repeats" evidence="3">
    <location>
        <begin position="946"/>
        <end position="1155"/>
    </location>
</feature>
<dbReference type="GO" id="GO:0005737">
    <property type="term" value="C:cytoplasm"/>
    <property type="evidence" value="ECO:0007669"/>
    <property type="project" value="TreeGrafter"/>
</dbReference>
<dbReference type="Pfam" id="PF23227">
    <property type="entry name" value="HEAT_MROH2B_C"/>
    <property type="match status" value="1"/>
</dbReference>
<dbReference type="Pfam" id="PF23210">
    <property type="entry name" value="HEAT_Maestro_2"/>
    <property type="match status" value="1"/>
</dbReference>
<dbReference type="InterPro" id="IPR056282">
    <property type="entry name" value="MROH2B-like_N_HEAT"/>
</dbReference>
<protein>
    <recommendedName>
        <fullName evidence="9">Maestro heat-like repeat-containing protein family member 1</fullName>
    </recommendedName>
</protein>
<reference evidence="7" key="1">
    <citation type="submission" date="2020-08" db="EMBL/GenBank/DDBJ databases">
        <title>Genome sequencing and assembly of the red palm weevil Rhynchophorus ferrugineus.</title>
        <authorList>
            <person name="Dias G.B."/>
            <person name="Bergman C.M."/>
            <person name="Manee M."/>
        </authorList>
    </citation>
    <scope>NUCLEOTIDE SEQUENCE</scope>
    <source>
        <strain evidence="7">AA-2017</strain>
        <tissue evidence="7">Whole larva</tissue>
    </source>
</reference>
<evidence type="ECO:0000259" key="3">
    <source>
        <dbReference type="Pfam" id="PF21047"/>
    </source>
</evidence>
<keyword evidence="8" id="KW-1185">Reference proteome</keyword>
<comment type="caution">
    <text evidence="7">The sequence shown here is derived from an EMBL/GenBank/DDBJ whole genome shotgun (WGS) entry which is preliminary data.</text>
</comment>
<evidence type="ECO:0000259" key="4">
    <source>
        <dbReference type="Pfam" id="PF23210"/>
    </source>
</evidence>
<dbReference type="Pfam" id="PF23221">
    <property type="entry name" value="HEAT_MROH2B_1st"/>
    <property type="match status" value="1"/>
</dbReference>
<dbReference type="InterPro" id="IPR016024">
    <property type="entry name" value="ARM-type_fold"/>
</dbReference>
<keyword evidence="2" id="KW-0175">Coiled coil</keyword>
<evidence type="ECO:0000313" key="7">
    <source>
        <dbReference type="EMBL" id="KAF7274232.1"/>
    </source>
</evidence>
<dbReference type="InterPro" id="IPR055408">
    <property type="entry name" value="HEAT_MROH2B-like"/>
</dbReference>
<evidence type="ECO:0000256" key="2">
    <source>
        <dbReference type="SAM" id="Coils"/>
    </source>
</evidence>
<dbReference type="Gene3D" id="1.25.10.10">
    <property type="entry name" value="Leucine-rich Repeat Variant"/>
    <property type="match status" value="3"/>
</dbReference>
<dbReference type="PANTHER" id="PTHR23120:SF0">
    <property type="entry name" value="MAESTRO HEAT-LIKE REPEAT FAMILY MEMBER 1"/>
    <property type="match status" value="1"/>
</dbReference>
<feature type="coiled-coil region" evidence="2">
    <location>
        <begin position="623"/>
        <end position="650"/>
    </location>
</feature>
<keyword evidence="1" id="KW-0677">Repeat</keyword>
<dbReference type="SUPFAM" id="SSF48371">
    <property type="entry name" value="ARM repeat"/>
    <property type="match status" value="3"/>
</dbReference>
<dbReference type="Pfam" id="PF21047">
    <property type="entry name" value="HEAT_Maestro"/>
    <property type="match status" value="1"/>
</dbReference>
<evidence type="ECO:0000259" key="5">
    <source>
        <dbReference type="Pfam" id="PF23221"/>
    </source>
</evidence>
<dbReference type="InterPro" id="IPR055406">
    <property type="entry name" value="HEAT_Maestro"/>
</dbReference>
<dbReference type="InterPro" id="IPR045206">
    <property type="entry name" value="Maestro_heat-like_prot"/>
</dbReference>
<feature type="domain" description="MROH2B-like N-terminal HEAT-repeats" evidence="5">
    <location>
        <begin position="42"/>
        <end position="260"/>
    </location>
</feature>
<name>A0A834I437_RHYFE</name>
<dbReference type="PANTHER" id="PTHR23120">
    <property type="entry name" value="MAESTRO-RELATED HEAT DOMAIN-CONTAINING"/>
    <property type="match status" value="1"/>
</dbReference>
<accession>A0A834I437</accession>
<proteinExistence type="predicted"/>
<evidence type="ECO:0000256" key="1">
    <source>
        <dbReference type="ARBA" id="ARBA00022737"/>
    </source>
</evidence>
<gene>
    <name evidence="7" type="ORF">GWI33_013093</name>
</gene>
<dbReference type="InterPro" id="IPR048465">
    <property type="entry name" value="Maestro-like_HEAT"/>
</dbReference>
<evidence type="ECO:0008006" key="9">
    <source>
        <dbReference type="Google" id="ProtNLM"/>
    </source>
</evidence>
<organism evidence="7 8">
    <name type="scientific">Rhynchophorus ferrugineus</name>
    <name type="common">Red palm weevil</name>
    <name type="synonym">Curculio ferrugineus</name>
    <dbReference type="NCBI Taxonomy" id="354439"/>
    <lineage>
        <taxon>Eukaryota</taxon>
        <taxon>Metazoa</taxon>
        <taxon>Ecdysozoa</taxon>
        <taxon>Arthropoda</taxon>
        <taxon>Hexapoda</taxon>
        <taxon>Insecta</taxon>
        <taxon>Pterygota</taxon>
        <taxon>Neoptera</taxon>
        <taxon>Endopterygota</taxon>
        <taxon>Coleoptera</taxon>
        <taxon>Polyphaga</taxon>
        <taxon>Cucujiformia</taxon>
        <taxon>Curculionidae</taxon>
        <taxon>Dryophthorinae</taxon>
        <taxon>Rhynchophorus</taxon>
    </lineage>
</organism>
<dbReference type="EMBL" id="JAACXV010012997">
    <property type="protein sequence ID" value="KAF7274232.1"/>
    <property type="molecule type" value="Genomic_DNA"/>
</dbReference>
<sequence length="1634" mass="184777">MSALNGRMKSTAETQLQIATGVLLETLYDKNVTVSESATSSILKLAEKHPNTILLSCSKFYMDNPKLSNEQITSILNIMSKICTEYILSIDGDTVMKTIDFSLSVMTKNGHYEPLVQLAASNILVSLGRAHYLQVIDALLKNLRAGVIPHYTIPHTLGSLADTNAYGVIPYLKDILNIMLPLLGGLKNDHLKQAFSYALQNFCQGLVEYISNLDQVPDPTITADSFKTEFSMAYDVLFTSWLQSREPIVVETVLEALSALFTTLAVDKVTQQIPKLIPYLLNLIKKNTNIYPVTKCLYSAIRKAASVNGMLLEPLLPNILSQLSDLICISPDYAQPELLRSHSEVLRCYECFALHFTDITIDKILAHLKNNNEKEKLKGLIVITHLICYSPEQTIQRRYRDILKHVNELLADPHIKIKTVLVKIIIGLAHKRILFDKEYNPEGPEKYLEFILKMCCKQIPTKNVNIEEHELQDIQKSADNALYMLTTSIPELEDTLWQLLLNCFLSSVYDNAIVILLRCLTYLASKKESTLNCEAAFVRCMILLSNPLPSLRGTYILNFLRNINPYSSPTYKSVWDVKLPQLLKYLEQNYDSLNLVEWQDLLFNFVNLLLETVKNEAFNEILLAKAKEQLALYNNARNMLNTDKEELQTKLSEKRFLLKFVAVILCYLTSKELVLQTIDNLLVNVRLTDYSELHACAEAIGICGRAHLQLVLEKLSLVRKEVLSRKTSKLFSFVKDQRQELGAERLRYVIIYSYSEICNEASSEALLRVVESEILDFVLSELSNAKDFAIKRVCLRAIHSIADAMHPNRNSLHIRLNSREQVIEAVSSQMHLHSGPDYIELFPLIIPAVTALIKLPVVLESEERIKLTKLFFDNVYNASAIYCKINAESADSYYGDLKLVPCVTKSFSELNQFIQELIMQNLSPATLDELLTLLEPWLAKRKAEQRLPAIETLRLVLQKYLENIKFAYDCPHAFHQTGMFLAKVVPRCNDSNSNIKKIAVDCVCLILCIAARYEGHMKDHDKILSNSIQHIQKSIETNDPKHLIHFIEGLIDALLDCESTSSHGSSIVLNITLKNKGNELKNHVTHITERLLTQVDNIQYQRTRTSALRGIVKLAAHHSRIVGGILLMQPLPFNSCITDCWSVLSTDHTLVQTLLDQIKKLIKTTPLYEEQGSGDIRIASLSPLQAMCALNELLKNAHLKDICMEQFSELFSLLLIGLASYVGCSAPALTFGTDKKEKFGFVLNRDAYKLSPAKVALETYRLFLICCEYNVIATNLLTYSSIDTTDNKLIFLEIIEILVNNLCIENPQSLPWIVACLGPFIRSELEPQKVAVVAFFTYLLKQGTQNDQTVLIENLLEMILDVQLDQSCLVRKIGLEGIGYAAQNLHKELISRYCNQILGVLMNSLDYNTVGSGSNVILEALLTLSKLLNALEGYKFNSFQVTAAVRIKLLFTQEDVELRRASIHLLGDLTSSLGPESNLEAFKEQIHGNLITLLLHLCDPDVHVVKACKYTLRKVGPYLESNDVNRMIQEHLIDDANLHYADFIRDLIKVMAKDLQDLFSLFVMTSLSYLKSPWNEVKSNAALMTGLLYSEMTPENRHKVSLDTICDKLIRLLRDEPEDVKIKAGQAIAYLFTM</sequence>